<dbReference type="KEGG" id="mlr:MELLADRAFT_110626"/>
<evidence type="ECO:0000313" key="2">
    <source>
        <dbReference type="Proteomes" id="UP000001072"/>
    </source>
</evidence>
<accession>F4S0F2</accession>
<name>F4S0F2_MELLP</name>
<dbReference type="EMBL" id="GL883135">
    <property type="protein sequence ID" value="EGG01876.1"/>
    <property type="molecule type" value="Genomic_DNA"/>
</dbReference>
<dbReference type="AlphaFoldDB" id="F4S0F2"/>
<dbReference type="InParanoid" id="F4S0F2"/>
<keyword evidence="2" id="KW-1185">Reference proteome</keyword>
<reference evidence="2" key="1">
    <citation type="journal article" date="2011" name="Proc. Natl. Acad. Sci. U.S.A.">
        <title>Obligate biotrophy features unraveled by the genomic analysis of rust fungi.</title>
        <authorList>
            <person name="Duplessis S."/>
            <person name="Cuomo C.A."/>
            <person name="Lin Y.-C."/>
            <person name="Aerts A."/>
            <person name="Tisserant E."/>
            <person name="Veneault-Fourrey C."/>
            <person name="Joly D.L."/>
            <person name="Hacquard S."/>
            <person name="Amselem J."/>
            <person name="Cantarel B.L."/>
            <person name="Chiu R."/>
            <person name="Coutinho P.M."/>
            <person name="Feau N."/>
            <person name="Field M."/>
            <person name="Frey P."/>
            <person name="Gelhaye E."/>
            <person name="Goldberg J."/>
            <person name="Grabherr M.G."/>
            <person name="Kodira C.D."/>
            <person name="Kohler A."/>
            <person name="Kuees U."/>
            <person name="Lindquist E.A."/>
            <person name="Lucas S.M."/>
            <person name="Mago R."/>
            <person name="Mauceli E."/>
            <person name="Morin E."/>
            <person name="Murat C."/>
            <person name="Pangilinan J.L."/>
            <person name="Park R."/>
            <person name="Pearson M."/>
            <person name="Quesneville H."/>
            <person name="Rouhier N."/>
            <person name="Sakthikumar S."/>
            <person name="Salamov A.A."/>
            <person name="Schmutz J."/>
            <person name="Selles B."/>
            <person name="Shapiro H."/>
            <person name="Tanguay P."/>
            <person name="Tuskan G.A."/>
            <person name="Henrissat B."/>
            <person name="Van de Peer Y."/>
            <person name="Rouze P."/>
            <person name="Ellis J.G."/>
            <person name="Dodds P.N."/>
            <person name="Schein J.E."/>
            <person name="Zhong S."/>
            <person name="Hamelin R.C."/>
            <person name="Grigoriev I.V."/>
            <person name="Szabo L.J."/>
            <person name="Martin F."/>
        </authorList>
    </citation>
    <scope>NUCLEOTIDE SEQUENCE [LARGE SCALE GENOMIC DNA]</scope>
    <source>
        <strain evidence="2">98AG31 / pathotype 3-4-7</strain>
    </source>
</reference>
<dbReference type="VEuPathDB" id="FungiDB:MELLADRAFT_110626"/>
<sequence>MNTLVLSVLRLSLTELINIRWTRPIEESLRHNRSPVKCVAVDTPWNFEVLFLCVSPKMAPPTEIVCLCGRCLMSTFRAKGVVQQGRIWRPKSQAYKNHRDALKKPPVLEQTTSADYNATNTDLQDHRVQHESTNKLSHLDIAYLTNSHQQPRDRSLNHFPEVWAGETIDSSMYQS</sequence>
<gene>
    <name evidence="1" type="ORF">MELLADRAFT_110626</name>
</gene>
<protein>
    <submittedName>
        <fullName evidence="1">Secreted protein</fullName>
    </submittedName>
</protein>
<organism evidence="2">
    <name type="scientific">Melampsora larici-populina (strain 98AG31 / pathotype 3-4-7)</name>
    <name type="common">Poplar leaf rust fungus</name>
    <dbReference type="NCBI Taxonomy" id="747676"/>
    <lineage>
        <taxon>Eukaryota</taxon>
        <taxon>Fungi</taxon>
        <taxon>Dikarya</taxon>
        <taxon>Basidiomycota</taxon>
        <taxon>Pucciniomycotina</taxon>
        <taxon>Pucciniomycetes</taxon>
        <taxon>Pucciniales</taxon>
        <taxon>Melampsoraceae</taxon>
        <taxon>Melampsora</taxon>
    </lineage>
</organism>
<dbReference type="RefSeq" id="XP_007414976.1">
    <property type="nucleotide sequence ID" value="XM_007414914.1"/>
</dbReference>
<dbReference type="GeneID" id="18924136"/>
<proteinExistence type="predicted"/>
<dbReference type="HOGENOM" id="CLU_1532938_0_0_1"/>
<dbReference type="Proteomes" id="UP000001072">
    <property type="component" value="Unassembled WGS sequence"/>
</dbReference>
<evidence type="ECO:0000313" key="1">
    <source>
        <dbReference type="EMBL" id="EGG01876.1"/>
    </source>
</evidence>